<evidence type="ECO:0000256" key="8">
    <source>
        <dbReference type="ARBA" id="ARBA00022989"/>
    </source>
</evidence>
<keyword evidence="4 10" id="KW-0288">FMN</keyword>
<dbReference type="NCBIfam" id="TIGR01946">
    <property type="entry name" value="rnfD"/>
    <property type="match status" value="1"/>
</dbReference>
<feature type="transmembrane region" description="Helical" evidence="10">
    <location>
        <begin position="216"/>
        <end position="236"/>
    </location>
</feature>
<dbReference type="EMBL" id="CP102252">
    <property type="protein sequence ID" value="UWN64346.1"/>
    <property type="molecule type" value="Genomic_DNA"/>
</dbReference>
<comment type="cofactor">
    <cofactor evidence="10">
        <name>FMN</name>
        <dbReference type="ChEBI" id="CHEBI:58210"/>
    </cofactor>
</comment>
<evidence type="ECO:0000256" key="10">
    <source>
        <dbReference type="HAMAP-Rule" id="MF_00462"/>
    </source>
</evidence>
<proteinExistence type="inferred from homology"/>
<protein>
    <recommendedName>
        <fullName evidence="10">Ion-translocating oxidoreductase complex subunit D</fullName>
        <ecNumber evidence="10">7.-.-.-</ecNumber>
    </recommendedName>
    <alternativeName>
        <fullName evidence="10">Rnf electron transport complex subunit D</fullName>
    </alternativeName>
</protein>
<dbReference type="Pfam" id="PF03116">
    <property type="entry name" value="NQR2_RnfD_RnfE"/>
    <property type="match status" value="1"/>
</dbReference>
<keyword evidence="2 10" id="KW-0597">Phosphoprotein</keyword>
<feature type="transmembrane region" description="Helical" evidence="10">
    <location>
        <begin position="266"/>
        <end position="290"/>
    </location>
</feature>
<dbReference type="PANTHER" id="PTHR30578:SF0">
    <property type="entry name" value="ION-TRANSLOCATING OXIDOREDUCTASE COMPLEX SUBUNIT D"/>
    <property type="match status" value="1"/>
</dbReference>
<dbReference type="HAMAP" id="MF_00462">
    <property type="entry name" value="RsxD_RnfD"/>
    <property type="match status" value="1"/>
</dbReference>
<keyword evidence="6 10" id="KW-1278">Translocase</keyword>
<dbReference type="Proteomes" id="UP001058267">
    <property type="component" value="Chromosome"/>
</dbReference>
<evidence type="ECO:0000256" key="9">
    <source>
        <dbReference type="ARBA" id="ARBA00023136"/>
    </source>
</evidence>
<organism evidence="11 12">
    <name type="scientific">Alistipes senegalensis JC50</name>
    <dbReference type="NCBI Taxonomy" id="1033732"/>
    <lineage>
        <taxon>Bacteria</taxon>
        <taxon>Pseudomonadati</taxon>
        <taxon>Bacteroidota</taxon>
        <taxon>Bacteroidia</taxon>
        <taxon>Bacteroidales</taxon>
        <taxon>Rikenellaceae</taxon>
        <taxon>Alistipes</taxon>
    </lineage>
</organism>
<feature type="transmembrane region" description="Helical" evidence="10">
    <location>
        <begin position="327"/>
        <end position="345"/>
    </location>
</feature>
<name>A0ABY5V400_9BACT</name>
<keyword evidence="10" id="KW-1003">Cell membrane</keyword>
<keyword evidence="9 10" id="KW-0472">Membrane</keyword>
<keyword evidence="7 10" id="KW-0249">Electron transport</keyword>
<dbReference type="PANTHER" id="PTHR30578">
    <property type="entry name" value="ELECTRON TRANSPORT COMPLEX PROTEIN RNFD"/>
    <property type="match status" value="1"/>
</dbReference>
<comment type="function">
    <text evidence="10">Part of a membrane-bound complex that couples electron transfer with translocation of ions across the membrane.</text>
</comment>
<evidence type="ECO:0000256" key="2">
    <source>
        <dbReference type="ARBA" id="ARBA00022553"/>
    </source>
</evidence>
<accession>A0ABY5V400</accession>
<keyword evidence="5 10" id="KW-0812">Transmembrane</keyword>
<evidence type="ECO:0000256" key="1">
    <source>
        <dbReference type="ARBA" id="ARBA00022448"/>
    </source>
</evidence>
<evidence type="ECO:0000256" key="3">
    <source>
        <dbReference type="ARBA" id="ARBA00022630"/>
    </source>
</evidence>
<keyword evidence="3 10" id="KW-0285">Flavoprotein</keyword>
<keyword evidence="1 10" id="KW-0813">Transport</keyword>
<feature type="transmembrane region" description="Helical" evidence="10">
    <location>
        <begin position="26"/>
        <end position="59"/>
    </location>
</feature>
<keyword evidence="12" id="KW-1185">Reference proteome</keyword>
<keyword evidence="8 10" id="KW-1133">Transmembrane helix</keyword>
<dbReference type="EC" id="7.-.-.-" evidence="10"/>
<evidence type="ECO:0000313" key="12">
    <source>
        <dbReference type="Proteomes" id="UP001058267"/>
    </source>
</evidence>
<feature type="transmembrane region" description="Helical" evidence="10">
    <location>
        <begin position="94"/>
        <end position="114"/>
    </location>
</feature>
<evidence type="ECO:0000256" key="6">
    <source>
        <dbReference type="ARBA" id="ARBA00022967"/>
    </source>
</evidence>
<comment type="subcellular location">
    <subcellularLocation>
        <location evidence="10">Cell membrane</location>
        <topology evidence="10">Multi-pass membrane protein</topology>
    </subcellularLocation>
</comment>
<dbReference type="InterPro" id="IPR004338">
    <property type="entry name" value="NqrB/RnfD"/>
</dbReference>
<feature type="transmembrane region" description="Helical" evidence="10">
    <location>
        <begin position="126"/>
        <end position="145"/>
    </location>
</feature>
<dbReference type="InterPro" id="IPR011303">
    <property type="entry name" value="RnfD_bac"/>
</dbReference>
<reference evidence="11" key="1">
    <citation type="journal article" date="2022" name="Cell">
        <title>Design, construction, and in vivo augmentation of a complex gut microbiome.</title>
        <authorList>
            <person name="Cheng A.G."/>
            <person name="Ho P.Y."/>
            <person name="Aranda-Diaz A."/>
            <person name="Jain S."/>
            <person name="Yu F.B."/>
            <person name="Meng X."/>
            <person name="Wang M."/>
            <person name="Iakiviak M."/>
            <person name="Nagashima K."/>
            <person name="Zhao A."/>
            <person name="Murugkar P."/>
            <person name="Patil A."/>
            <person name="Atabakhsh K."/>
            <person name="Weakley A."/>
            <person name="Yan J."/>
            <person name="Brumbaugh A.R."/>
            <person name="Higginbottom S."/>
            <person name="Dimas A."/>
            <person name="Shiver A.L."/>
            <person name="Deutschbauer A."/>
            <person name="Neff N."/>
            <person name="Sonnenburg J.L."/>
            <person name="Huang K.C."/>
            <person name="Fischbach M.A."/>
        </authorList>
    </citation>
    <scope>NUCLEOTIDE SEQUENCE</scope>
    <source>
        <strain evidence="11">JC50</strain>
    </source>
</reference>
<feature type="modified residue" description="FMN phosphoryl threonine" evidence="10">
    <location>
        <position position="158"/>
    </location>
</feature>
<evidence type="ECO:0000256" key="4">
    <source>
        <dbReference type="ARBA" id="ARBA00022643"/>
    </source>
</evidence>
<gene>
    <name evidence="10" type="primary">rnfD</name>
    <name evidence="11" type="ORF">NQ519_11340</name>
</gene>
<evidence type="ECO:0000256" key="5">
    <source>
        <dbReference type="ARBA" id="ARBA00022692"/>
    </source>
</evidence>
<sequence>MANKLIVAPAPHVQTSQSTARIMRDVVIALMPALVVSTVVFGADVLRVTALSVAACVAFEYLIQKFLVRGAVTVTNWSAAVTGVLLAFNLPASIPWWIVVIGAFVAIAIAKMTFGGLGKNPFNPALVGRVFLLIAYPVQMTTFPMPVNGAFDALSGATPLAAVKQGVLDSGAVGTQELLLGNIPGSMGEVAALALLCGFVYLLWRRVITWHIPVTVLVTMAVFAFIVACFKIDSAFQYASVDELKLHAVMSDMSFFDYYLSFLKPYAPYFGFALFHVLAGGAVLGAVFMATDYSTSPMTVKGGVIFAVGIGAITMCIRLWGAYPEGMSFAILIMNACVPLINKYVKPKRFGVK</sequence>
<evidence type="ECO:0000256" key="7">
    <source>
        <dbReference type="ARBA" id="ARBA00022982"/>
    </source>
</evidence>
<comment type="subunit">
    <text evidence="10">The complex is composed of six subunits: RnfA, RnfB, RnfC, RnfD, RnfE and RnfG.</text>
</comment>
<evidence type="ECO:0000313" key="11">
    <source>
        <dbReference type="EMBL" id="UWN64346.1"/>
    </source>
</evidence>
<feature type="transmembrane region" description="Helical" evidence="10">
    <location>
        <begin position="183"/>
        <end position="204"/>
    </location>
</feature>
<comment type="similarity">
    <text evidence="10">Belongs to the NqrB/RnfD family.</text>
</comment>
<dbReference type="RefSeq" id="WP_026076591.1">
    <property type="nucleotide sequence ID" value="NZ_CP102252.1"/>
</dbReference>
<feature type="transmembrane region" description="Helical" evidence="10">
    <location>
        <begin position="302"/>
        <end position="321"/>
    </location>
</feature>